<dbReference type="InterPro" id="IPR016032">
    <property type="entry name" value="Sig_transdc_resp-reg_C-effctor"/>
</dbReference>
<accession>A0A7K1J7K3</accession>
<evidence type="ECO:0000259" key="4">
    <source>
        <dbReference type="PROSITE" id="PS50110"/>
    </source>
</evidence>
<dbReference type="InterPro" id="IPR001789">
    <property type="entry name" value="Sig_transdc_resp-reg_receiver"/>
</dbReference>
<dbReference type="CDD" id="cd00156">
    <property type="entry name" value="REC"/>
    <property type="match status" value="1"/>
</dbReference>
<dbReference type="PANTHER" id="PTHR43214">
    <property type="entry name" value="TWO-COMPONENT RESPONSE REGULATOR"/>
    <property type="match status" value="1"/>
</dbReference>
<reference evidence="5 6" key="1">
    <citation type="submission" date="2019-09" db="EMBL/GenBank/DDBJ databases">
        <title>Bifidobacterium canis sp. nov., isolated from the digestive tract of German Shepherd dog puppy.</title>
        <authorList>
            <person name="Bunesova V."/>
        </authorList>
    </citation>
    <scope>NUCLEOTIDE SEQUENCE [LARGE SCALE GENOMIC DNA]</scope>
    <source>
        <strain evidence="5 6">GSD1FS</strain>
    </source>
</reference>
<keyword evidence="6" id="KW-1185">Reference proteome</keyword>
<dbReference type="PRINTS" id="PR00038">
    <property type="entry name" value="HTHLUXR"/>
</dbReference>
<dbReference type="InterPro" id="IPR011006">
    <property type="entry name" value="CheY-like_superfamily"/>
</dbReference>
<name>A0A7K1J7K3_9BIFI</name>
<dbReference type="Gene3D" id="1.10.10.10">
    <property type="entry name" value="Winged helix-like DNA-binding domain superfamily/Winged helix DNA-binding domain"/>
    <property type="match status" value="1"/>
</dbReference>
<dbReference type="Gene3D" id="3.40.50.2300">
    <property type="match status" value="1"/>
</dbReference>
<dbReference type="Proteomes" id="UP000487882">
    <property type="component" value="Unassembled WGS sequence"/>
</dbReference>
<evidence type="ECO:0000259" key="3">
    <source>
        <dbReference type="PROSITE" id="PS50043"/>
    </source>
</evidence>
<evidence type="ECO:0000256" key="1">
    <source>
        <dbReference type="ARBA" id="ARBA00023125"/>
    </source>
</evidence>
<proteinExistence type="predicted"/>
<dbReference type="PROSITE" id="PS50043">
    <property type="entry name" value="HTH_LUXR_2"/>
    <property type="match status" value="1"/>
</dbReference>
<dbReference type="GO" id="GO:0000160">
    <property type="term" value="P:phosphorelay signal transduction system"/>
    <property type="evidence" value="ECO:0007669"/>
    <property type="project" value="InterPro"/>
</dbReference>
<feature type="modified residue" description="4-aspartylphosphate" evidence="2">
    <location>
        <position position="73"/>
    </location>
</feature>
<dbReference type="InterPro" id="IPR039420">
    <property type="entry name" value="WalR-like"/>
</dbReference>
<feature type="domain" description="HTH luxR-type" evidence="3">
    <location>
        <begin position="161"/>
        <end position="229"/>
    </location>
</feature>
<dbReference type="SUPFAM" id="SSF52172">
    <property type="entry name" value="CheY-like"/>
    <property type="match status" value="1"/>
</dbReference>
<keyword evidence="1 5" id="KW-0238">DNA-binding</keyword>
<evidence type="ECO:0000313" key="5">
    <source>
        <dbReference type="EMBL" id="MUH60455.1"/>
    </source>
</evidence>
<dbReference type="PROSITE" id="PS50110">
    <property type="entry name" value="RESPONSE_REGULATORY"/>
    <property type="match status" value="1"/>
</dbReference>
<dbReference type="SUPFAM" id="SSF46894">
    <property type="entry name" value="C-terminal effector domain of the bipartite response regulators"/>
    <property type="match status" value="1"/>
</dbReference>
<dbReference type="Pfam" id="PF00072">
    <property type="entry name" value="Response_reg"/>
    <property type="match status" value="1"/>
</dbReference>
<dbReference type="SMART" id="SM00421">
    <property type="entry name" value="HTH_LUXR"/>
    <property type="match status" value="1"/>
</dbReference>
<dbReference type="RefSeq" id="WP_155589253.1">
    <property type="nucleotide sequence ID" value="NZ_WNLP01000011.1"/>
</dbReference>
<gene>
    <name evidence="5" type="ORF">GSD1FS_1826</name>
</gene>
<dbReference type="SMART" id="SM00448">
    <property type="entry name" value="REC"/>
    <property type="match status" value="1"/>
</dbReference>
<keyword evidence="2" id="KW-0597">Phosphoprotein</keyword>
<evidence type="ECO:0000313" key="6">
    <source>
        <dbReference type="Proteomes" id="UP000487882"/>
    </source>
</evidence>
<feature type="domain" description="Response regulatory" evidence="4">
    <location>
        <begin position="16"/>
        <end position="138"/>
    </location>
</feature>
<dbReference type="CDD" id="cd06170">
    <property type="entry name" value="LuxR_C_like"/>
    <property type="match status" value="1"/>
</dbReference>
<dbReference type="Pfam" id="PF00196">
    <property type="entry name" value="GerE"/>
    <property type="match status" value="1"/>
</dbReference>
<comment type="caution">
    <text evidence="5">The sequence shown here is derived from an EMBL/GenBank/DDBJ whole genome shotgun (WGS) entry which is preliminary data.</text>
</comment>
<organism evidence="5 6">
    <name type="scientific">Bifidobacterium canis</name>
    <dbReference type="NCBI Taxonomy" id="2610880"/>
    <lineage>
        <taxon>Bacteria</taxon>
        <taxon>Bacillati</taxon>
        <taxon>Actinomycetota</taxon>
        <taxon>Actinomycetes</taxon>
        <taxon>Bifidobacteriales</taxon>
        <taxon>Bifidobacteriaceae</taxon>
        <taxon>Bifidobacterium</taxon>
    </lineage>
</organism>
<dbReference type="InterPro" id="IPR000792">
    <property type="entry name" value="Tscrpt_reg_LuxR_C"/>
</dbReference>
<dbReference type="PANTHER" id="PTHR43214:SF42">
    <property type="entry name" value="TRANSCRIPTIONAL REGULATORY PROTEIN DESR"/>
    <property type="match status" value="1"/>
</dbReference>
<protein>
    <submittedName>
        <fullName evidence="5">DNA-binding response regulator</fullName>
    </submittedName>
</protein>
<dbReference type="GO" id="GO:0006355">
    <property type="term" value="P:regulation of DNA-templated transcription"/>
    <property type="evidence" value="ECO:0007669"/>
    <property type="project" value="InterPro"/>
</dbReference>
<dbReference type="EMBL" id="WNLP01000011">
    <property type="protein sequence ID" value="MUH60455.1"/>
    <property type="molecule type" value="Genomic_DNA"/>
</dbReference>
<dbReference type="GO" id="GO:0003677">
    <property type="term" value="F:DNA binding"/>
    <property type="evidence" value="ECO:0007669"/>
    <property type="project" value="UniProtKB-KW"/>
</dbReference>
<evidence type="ECO:0000256" key="2">
    <source>
        <dbReference type="PROSITE-ProRule" id="PRU00169"/>
    </source>
</evidence>
<dbReference type="InterPro" id="IPR036388">
    <property type="entry name" value="WH-like_DNA-bd_sf"/>
</dbReference>
<dbReference type="AlphaFoldDB" id="A0A7K1J7K3"/>
<sequence length="231" mass="25596">MEQVEPVFKGNGDPWNIALVDNDSIVLDYLASYLGSLPQFNICWSMQGGHDAVNAYHRSIISATNAPDLIITDLSMRGMSGFELSATIRFEDDHTPILGFTSYMTQPYEVDAVKNGMQGLLLKGEIVPLVSAMQQLLMGEPIHRSNGDQYETPQKAYLRLHRQGKPAVINMSPNEQRVMELCAQGLSTRAIAHITGDSESTVKTYISRAMKKLNASSRAEAVAKWSQKTKF</sequence>